<evidence type="ECO:0000313" key="2">
    <source>
        <dbReference type="EMBL" id="CAD5118332.1"/>
    </source>
</evidence>
<dbReference type="EMBL" id="CAJFCJ010000008">
    <property type="protein sequence ID" value="CAD5118332.1"/>
    <property type="molecule type" value="Genomic_DNA"/>
</dbReference>
<keyword evidence="3" id="KW-1185">Reference proteome</keyword>
<organism evidence="2 3">
    <name type="scientific">Dimorphilus gyrociliatus</name>
    <dbReference type="NCBI Taxonomy" id="2664684"/>
    <lineage>
        <taxon>Eukaryota</taxon>
        <taxon>Metazoa</taxon>
        <taxon>Spiralia</taxon>
        <taxon>Lophotrochozoa</taxon>
        <taxon>Annelida</taxon>
        <taxon>Polychaeta</taxon>
        <taxon>Polychaeta incertae sedis</taxon>
        <taxon>Dinophilidae</taxon>
        <taxon>Dimorphilus</taxon>
    </lineage>
</organism>
<sequence>MAYNLNEDDNYVDDEIEEDIIHNRNWFKHSDVCLKKLDNLEMKVHNVHLVDPGQIKATNVRRGSASELDKARQSLVKKLAWGTSSTLNDLLKKQKNDRPFSAKTFLKSRPPSGKKRPQSASTAPPPKEKIMGVKGQVRELAERPPEGARIYNVATGYVAVPFTAEEISRKEINAILKRISEGHQLNNVEIEILSQAYINTTAPPPCDLTGELKNEISNNDETRYSEGVDDSQIKRRFEPISLTLPRVDYDSEEEIETARLVEEAYKAAKEQQRKKLLARKNQNKPTGIEKEINKIIKGHRSIEDWNEAEFVDLSHWEEEKHSERSDLGLISDSGESLIGLDELDTKEELLESKGDKDKEDIEEKLSRDKKVHFADTKTPVRRVQSAKNPNTMNSEKKNLLKSNRPQSASNKLSTVQVAYSSVKEDEKRKNLVFKSRKSSRTSKTDNNDIETMISRMSVNENPTKSVKTLEFDETGAVVENVQKMEFNKLAQAENLKDTTVRMKPERVNVKKETKQNQNFKGELTDEKKIKPKMKQLVRRSLSADRIKSPAAAEKSTCSCMRCASTASMKSIPFNLSAIEAKRATEAAKKMREETPVEKKKERVKYEPPKPKVKKERIEYSTDEIIDIWTKKFDFEVQSEAIAECQEMHDKLIDNNVPISFETLKRGLLPPTEYGGYGTTLVDGPRSRKRTPFQSSAGLLSHPKVWLQDEYKQYPINFTSLNKLGKVNTALRRQRALEEKQLKADEKPPRPKSKKSRKSAK</sequence>
<feature type="compositionally biased region" description="Basic residues" evidence="1">
    <location>
        <begin position="430"/>
        <end position="440"/>
    </location>
</feature>
<feature type="region of interest" description="Disordered" evidence="1">
    <location>
        <begin position="734"/>
        <end position="760"/>
    </location>
</feature>
<evidence type="ECO:0000256" key="1">
    <source>
        <dbReference type="SAM" id="MobiDB-lite"/>
    </source>
</evidence>
<name>A0A7I8VRJ5_9ANNE</name>
<dbReference type="Proteomes" id="UP000549394">
    <property type="component" value="Unassembled WGS sequence"/>
</dbReference>
<gene>
    <name evidence="2" type="ORF">DGYR_LOCUS6723</name>
</gene>
<feature type="compositionally biased region" description="Basic residues" evidence="1">
    <location>
        <begin position="749"/>
        <end position="760"/>
    </location>
</feature>
<evidence type="ECO:0000313" key="3">
    <source>
        <dbReference type="Proteomes" id="UP000549394"/>
    </source>
</evidence>
<reference evidence="2 3" key="1">
    <citation type="submission" date="2020-08" db="EMBL/GenBank/DDBJ databases">
        <authorList>
            <person name="Hejnol A."/>
        </authorList>
    </citation>
    <scope>NUCLEOTIDE SEQUENCE [LARGE SCALE GENOMIC DNA]</scope>
</reference>
<comment type="caution">
    <text evidence="2">The sequence shown here is derived from an EMBL/GenBank/DDBJ whole genome shotgun (WGS) entry which is preliminary data.</text>
</comment>
<feature type="region of interest" description="Disordered" evidence="1">
    <location>
        <begin position="99"/>
        <end position="129"/>
    </location>
</feature>
<dbReference type="AlphaFoldDB" id="A0A7I8VRJ5"/>
<accession>A0A7I8VRJ5</accession>
<feature type="compositionally biased region" description="Polar residues" evidence="1">
    <location>
        <begin position="400"/>
        <end position="419"/>
    </location>
</feature>
<feature type="compositionally biased region" description="Basic and acidic residues" evidence="1">
    <location>
        <begin position="349"/>
        <end position="375"/>
    </location>
</feature>
<proteinExistence type="predicted"/>
<feature type="compositionally biased region" description="Basic and acidic residues" evidence="1">
    <location>
        <begin position="734"/>
        <end position="748"/>
    </location>
</feature>
<protein>
    <submittedName>
        <fullName evidence="2">DgyrCDS7045</fullName>
    </submittedName>
</protein>
<feature type="region of interest" description="Disordered" evidence="1">
    <location>
        <begin position="349"/>
        <end position="446"/>
    </location>
</feature>
<dbReference type="OrthoDB" id="6131709at2759"/>